<evidence type="ECO:0008006" key="4">
    <source>
        <dbReference type="Google" id="ProtNLM"/>
    </source>
</evidence>
<keyword evidence="1" id="KW-0812">Transmembrane</keyword>
<accession>A0ABS7CNZ7</accession>
<gene>
    <name evidence="2" type="ORF">K0O23_00635</name>
</gene>
<keyword evidence="1" id="KW-0472">Membrane</keyword>
<dbReference type="RefSeq" id="WP_219875450.1">
    <property type="nucleotide sequence ID" value="NZ_JAHYXK010000001.1"/>
</dbReference>
<sequence>MLNYEKLSRSTRTRTAILLLLLYMVLAIADLFISFFGGVLLGVLLMQFEVEVQKFFKKTLKRASSTTGLLKHYNNLIYEQKILIKAGLQVIVTILILTGVLATFWGGIVSGMLLALLANDIIMIRRKRLKLNARIKKNQLKP</sequence>
<protein>
    <recommendedName>
        <fullName evidence="4">ATP synthase I chain</fullName>
    </recommendedName>
</protein>
<evidence type="ECO:0000256" key="1">
    <source>
        <dbReference type="SAM" id="Phobius"/>
    </source>
</evidence>
<feature type="transmembrane region" description="Helical" evidence="1">
    <location>
        <begin position="20"/>
        <end position="46"/>
    </location>
</feature>
<dbReference type="EMBL" id="JAHYXK010000001">
    <property type="protein sequence ID" value="MBW7465558.1"/>
    <property type="molecule type" value="Genomic_DNA"/>
</dbReference>
<comment type="caution">
    <text evidence="2">The sequence shown here is derived from an EMBL/GenBank/DDBJ whole genome shotgun (WGS) entry which is preliminary data.</text>
</comment>
<keyword evidence="1" id="KW-1133">Transmembrane helix</keyword>
<dbReference type="Proteomes" id="UP000813018">
    <property type="component" value="Unassembled WGS sequence"/>
</dbReference>
<evidence type="ECO:0000313" key="3">
    <source>
        <dbReference type="Proteomes" id="UP000813018"/>
    </source>
</evidence>
<reference evidence="2 3" key="1">
    <citation type="journal article" date="2016" name="Int. J. Syst. Evol. Microbiol.">
        <title>Pontibacter aydingkolensis sp. nov., isolated from soil of a salt lake.</title>
        <authorList>
            <person name="Osman G."/>
            <person name="Zhang T."/>
            <person name="Lou K."/>
            <person name="Gao Y."/>
            <person name="Chang W."/>
            <person name="Lin Q."/>
            <person name="Yang H.M."/>
            <person name="Huo X.D."/>
            <person name="Wang N."/>
        </authorList>
    </citation>
    <scope>NUCLEOTIDE SEQUENCE [LARGE SCALE GENOMIC DNA]</scope>
    <source>
        <strain evidence="2 3">KACC 19255</strain>
    </source>
</reference>
<name>A0ABS7CNZ7_9BACT</name>
<keyword evidence="3" id="KW-1185">Reference proteome</keyword>
<evidence type="ECO:0000313" key="2">
    <source>
        <dbReference type="EMBL" id="MBW7465558.1"/>
    </source>
</evidence>
<organism evidence="2 3">
    <name type="scientific">Pontibacter aydingkolensis</name>
    <dbReference type="NCBI Taxonomy" id="1911536"/>
    <lineage>
        <taxon>Bacteria</taxon>
        <taxon>Pseudomonadati</taxon>
        <taxon>Bacteroidota</taxon>
        <taxon>Cytophagia</taxon>
        <taxon>Cytophagales</taxon>
        <taxon>Hymenobacteraceae</taxon>
        <taxon>Pontibacter</taxon>
    </lineage>
</organism>
<feature type="transmembrane region" description="Helical" evidence="1">
    <location>
        <begin position="90"/>
        <end position="118"/>
    </location>
</feature>
<proteinExistence type="predicted"/>